<organism evidence="2 3">
    <name type="scientific">Kineosporia corallincola</name>
    <dbReference type="NCBI Taxonomy" id="2835133"/>
    <lineage>
        <taxon>Bacteria</taxon>
        <taxon>Bacillati</taxon>
        <taxon>Actinomycetota</taxon>
        <taxon>Actinomycetes</taxon>
        <taxon>Kineosporiales</taxon>
        <taxon>Kineosporiaceae</taxon>
        <taxon>Kineosporia</taxon>
    </lineage>
</organism>
<evidence type="ECO:0000313" key="3">
    <source>
        <dbReference type="Proteomes" id="UP001197247"/>
    </source>
</evidence>
<name>A0ABS5TEI0_9ACTN</name>
<dbReference type="EMBL" id="JAHBAY010000004">
    <property type="protein sequence ID" value="MBT0769485.1"/>
    <property type="molecule type" value="Genomic_DNA"/>
</dbReference>
<protein>
    <submittedName>
        <fullName evidence="2">DUF397 domain-containing protein</fullName>
    </submittedName>
</protein>
<dbReference type="Pfam" id="PF04149">
    <property type="entry name" value="DUF397"/>
    <property type="match status" value="1"/>
</dbReference>
<evidence type="ECO:0000313" key="2">
    <source>
        <dbReference type="EMBL" id="MBT0769485.1"/>
    </source>
</evidence>
<proteinExistence type="predicted"/>
<feature type="domain" description="DUF397" evidence="1">
    <location>
        <begin position="7"/>
        <end position="61"/>
    </location>
</feature>
<keyword evidence="3" id="KW-1185">Reference proteome</keyword>
<sequence>MSTDDITWIKASKSGDSGDCVEFGVTPGNTSEVLLRDSKNKQGAVLHLPLPQLAALLGGAKQGEFDHLAG</sequence>
<reference evidence="2 3" key="1">
    <citation type="submission" date="2021-05" db="EMBL/GenBank/DDBJ databases">
        <title>Kineosporia and Streptomyces sp. nov. two new marine actinobacteria isolated from Coral.</title>
        <authorList>
            <person name="Buangrab K."/>
            <person name="Sutthacheep M."/>
            <person name="Yeemin T."/>
            <person name="Harunari E."/>
            <person name="Igarashi Y."/>
            <person name="Kanchanasin P."/>
            <person name="Tanasupawat S."/>
            <person name="Phongsopitanun W."/>
        </authorList>
    </citation>
    <scope>NUCLEOTIDE SEQUENCE [LARGE SCALE GENOMIC DNA]</scope>
    <source>
        <strain evidence="2 3">J2-2</strain>
    </source>
</reference>
<dbReference type="Proteomes" id="UP001197247">
    <property type="component" value="Unassembled WGS sequence"/>
</dbReference>
<accession>A0ABS5TEI0</accession>
<gene>
    <name evidence="2" type="ORF">KIH74_11175</name>
</gene>
<comment type="caution">
    <text evidence="2">The sequence shown here is derived from an EMBL/GenBank/DDBJ whole genome shotgun (WGS) entry which is preliminary data.</text>
</comment>
<dbReference type="InterPro" id="IPR007278">
    <property type="entry name" value="DUF397"/>
</dbReference>
<dbReference type="RefSeq" id="WP_214155787.1">
    <property type="nucleotide sequence ID" value="NZ_JAHBAY010000004.1"/>
</dbReference>
<evidence type="ECO:0000259" key="1">
    <source>
        <dbReference type="Pfam" id="PF04149"/>
    </source>
</evidence>